<evidence type="ECO:0000313" key="4">
    <source>
        <dbReference type="Proteomes" id="UP000011087"/>
    </source>
</evidence>
<accession>L1IZ08</accession>
<evidence type="ECO:0000313" key="3">
    <source>
        <dbReference type="EnsemblProtists" id="EKX41139"/>
    </source>
</evidence>
<protein>
    <submittedName>
        <fullName evidence="2 3">Uncharacterized protein</fullName>
    </submittedName>
</protein>
<name>L1IZ08_GUITC</name>
<feature type="chain" id="PRO_5008770647" evidence="1">
    <location>
        <begin position="37"/>
        <end position="194"/>
    </location>
</feature>
<dbReference type="EnsemblProtists" id="EKX41139">
    <property type="protein sequence ID" value="EKX41139"/>
    <property type="gene ID" value="GUITHDRAFT_112874"/>
</dbReference>
<evidence type="ECO:0000256" key="1">
    <source>
        <dbReference type="SAM" id="SignalP"/>
    </source>
</evidence>
<sequence>MASGLPCAGCLLGALCWNALLLPLLFMLQGLDGILAQEPIELEVLQPGLGEKIKMISNEGTTLRFRSEGLRDRCEPAVLLVKATPTLMLVTGSAHWFVIEVNGAEVDRMTYCHCEDKFVCFINMYVFNLTPGNVSLVLKISDDKNEVSGRFDRTQGQRTECFCRYNFKDLHKHSLVCNSNSSCELKGNATMPSR</sequence>
<gene>
    <name evidence="2" type="ORF">GUITHDRAFT_112874</name>
</gene>
<dbReference type="GeneID" id="17297792"/>
<dbReference type="EMBL" id="JH993026">
    <property type="protein sequence ID" value="EKX41139.1"/>
    <property type="molecule type" value="Genomic_DNA"/>
</dbReference>
<dbReference type="KEGG" id="gtt:GUITHDRAFT_112874"/>
<dbReference type="AlphaFoldDB" id="L1IZ08"/>
<reference evidence="3" key="3">
    <citation type="submission" date="2015-06" db="UniProtKB">
        <authorList>
            <consortium name="EnsemblProtists"/>
        </authorList>
    </citation>
    <scope>IDENTIFICATION</scope>
</reference>
<reference evidence="4" key="2">
    <citation type="submission" date="2012-11" db="EMBL/GenBank/DDBJ databases">
        <authorList>
            <person name="Kuo A."/>
            <person name="Curtis B.A."/>
            <person name="Tanifuji G."/>
            <person name="Burki F."/>
            <person name="Gruber A."/>
            <person name="Irimia M."/>
            <person name="Maruyama S."/>
            <person name="Arias M.C."/>
            <person name="Ball S.G."/>
            <person name="Gile G.H."/>
            <person name="Hirakawa Y."/>
            <person name="Hopkins J.F."/>
            <person name="Rensing S.A."/>
            <person name="Schmutz J."/>
            <person name="Symeonidi A."/>
            <person name="Elias M."/>
            <person name="Eveleigh R.J."/>
            <person name="Herman E.K."/>
            <person name="Klute M.J."/>
            <person name="Nakayama T."/>
            <person name="Obornik M."/>
            <person name="Reyes-Prieto A."/>
            <person name="Armbrust E.V."/>
            <person name="Aves S.J."/>
            <person name="Beiko R.G."/>
            <person name="Coutinho P."/>
            <person name="Dacks J.B."/>
            <person name="Durnford D.G."/>
            <person name="Fast N.M."/>
            <person name="Green B.R."/>
            <person name="Grisdale C."/>
            <person name="Hempe F."/>
            <person name="Henrissat B."/>
            <person name="Hoppner M.P."/>
            <person name="Ishida K.-I."/>
            <person name="Kim E."/>
            <person name="Koreny L."/>
            <person name="Kroth P.G."/>
            <person name="Liu Y."/>
            <person name="Malik S.-B."/>
            <person name="Maier U.G."/>
            <person name="McRose D."/>
            <person name="Mock T."/>
            <person name="Neilson J.A."/>
            <person name="Onodera N.T."/>
            <person name="Poole A.M."/>
            <person name="Pritham E.J."/>
            <person name="Richards T.A."/>
            <person name="Rocap G."/>
            <person name="Roy S.W."/>
            <person name="Sarai C."/>
            <person name="Schaack S."/>
            <person name="Shirato S."/>
            <person name="Slamovits C.H."/>
            <person name="Spencer D.F."/>
            <person name="Suzuki S."/>
            <person name="Worden A.Z."/>
            <person name="Zauner S."/>
            <person name="Barry K."/>
            <person name="Bell C."/>
            <person name="Bharti A.K."/>
            <person name="Crow J.A."/>
            <person name="Grimwood J."/>
            <person name="Kramer R."/>
            <person name="Lindquist E."/>
            <person name="Lucas S."/>
            <person name="Salamov A."/>
            <person name="McFadden G.I."/>
            <person name="Lane C.E."/>
            <person name="Keeling P.J."/>
            <person name="Gray M.W."/>
            <person name="Grigoriev I.V."/>
            <person name="Archibald J.M."/>
        </authorList>
    </citation>
    <scope>NUCLEOTIDE SEQUENCE</scope>
    <source>
        <strain evidence="4">CCMP2712</strain>
    </source>
</reference>
<proteinExistence type="predicted"/>
<evidence type="ECO:0000313" key="2">
    <source>
        <dbReference type="EMBL" id="EKX41139.1"/>
    </source>
</evidence>
<dbReference type="Proteomes" id="UP000011087">
    <property type="component" value="Unassembled WGS sequence"/>
</dbReference>
<dbReference type="PaxDb" id="55529-EKX41139"/>
<keyword evidence="1" id="KW-0732">Signal</keyword>
<dbReference type="HOGENOM" id="CLU_1404912_0_0_1"/>
<keyword evidence="4" id="KW-1185">Reference proteome</keyword>
<organism evidence="2">
    <name type="scientific">Guillardia theta (strain CCMP2712)</name>
    <name type="common">Cryptophyte</name>
    <dbReference type="NCBI Taxonomy" id="905079"/>
    <lineage>
        <taxon>Eukaryota</taxon>
        <taxon>Cryptophyceae</taxon>
        <taxon>Pyrenomonadales</taxon>
        <taxon>Geminigeraceae</taxon>
        <taxon>Guillardia</taxon>
    </lineage>
</organism>
<dbReference type="RefSeq" id="XP_005828119.1">
    <property type="nucleotide sequence ID" value="XM_005828062.1"/>
</dbReference>
<reference evidence="2 4" key="1">
    <citation type="journal article" date="2012" name="Nature">
        <title>Algal genomes reveal evolutionary mosaicism and the fate of nucleomorphs.</title>
        <authorList>
            <consortium name="DOE Joint Genome Institute"/>
            <person name="Curtis B.A."/>
            <person name="Tanifuji G."/>
            <person name="Burki F."/>
            <person name="Gruber A."/>
            <person name="Irimia M."/>
            <person name="Maruyama S."/>
            <person name="Arias M.C."/>
            <person name="Ball S.G."/>
            <person name="Gile G.H."/>
            <person name="Hirakawa Y."/>
            <person name="Hopkins J.F."/>
            <person name="Kuo A."/>
            <person name="Rensing S.A."/>
            <person name="Schmutz J."/>
            <person name="Symeonidi A."/>
            <person name="Elias M."/>
            <person name="Eveleigh R.J."/>
            <person name="Herman E.K."/>
            <person name="Klute M.J."/>
            <person name="Nakayama T."/>
            <person name="Obornik M."/>
            <person name="Reyes-Prieto A."/>
            <person name="Armbrust E.V."/>
            <person name="Aves S.J."/>
            <person name="Beiko R.G."/>
            <person name="Coutinho P."/>
            <person name="Dacks J.B."/>
            <person name="Durnford D.G."/>
            <person name="Fast N.M."/>
            <person name="Green B.R."/>
            <person name="Grisdale C.J."/>
            <person name="Hempel F."/>
            <person name="Henrissat B."/>
            <person name="Hoppner M.P."/>
            <person name="Ishida K."/>
            <person name="Kim E."/>
            <person name="Koreny L."/>
            <person name="Kroth P.G."/>
            <person name="Liu Y."/>
            <person name="Malik S.B."/>
            <person name="Maier U.G."/>
            <person name="McRose D."/>
            <person name="Mock T."/>
            <person name="Neilson J.A."/>
            <person name="Onodera N.T."/>
            <person name="Poole A.M."/>
            <person name="Pritham E.J."/>
            <person name="Richards T.A."/>
            <person name="Rocap G."/>
            <person name="Roy S.W."/>
            <person name="Sarai C."/>
            <person name="Schaack S."/>
            <person name="Shirato S."/>
            <person name="Slamovits C.H."/>
            <person name="Spencer D.F."/>
            <person name="Suzuki S."/>
            <person name="Worden A.Z."/>
            <person name="Zauner S."/>
            <person name="Barry K."/>
            <person name="Bell C."/>
            <person name="Bharti A.K."/>
            <person name="Crow J.A."/>
            <person name="Grimwood J."/>
            <person name="Kramer R."/>
            <person name="Lindquist E."/>
            <person name="Lucas S."/>
            <person name="Salamov A."/>
            <person name="McFadden G.I."/>
            <person name="Lane C.E."/>
            <person name="Keeling P.J."/>
            <person name="Gray M.W."/>
            <person name="Grigoriev I.V."/>
            <person name="Archibald J.M."/>
        </authorList>
    </citation>
    <scope>NUCLEOTIDE SEQUENCE</scope>
    <source>
        <strain evidence="2 4">CCMP2712</strain>
    </source>
</reference>
<feature type="signal peptide" evidence="1">
    <location>
        <begin position="1"/>
        <end position="36"/>
    </location>
</feature>